<keyword evidence="8" id="KW-1185">Reference proteome</keyword>
<keyword evidence="5" id="KW-0449">Lipoprotein</keyword>
<protein>
    <recommendedName>
        <fullName evidence="6">IRS-type PTB domain-containing protein</fullName>
    </recommendedName>
</protein>
<dbReference type="InterPro" id="IPR038742">
    <property type="entry name" value="FRS2_PTB"/>
</dbReference>
<accession>T1IYT2</accession>
<dbReference type="InterPro" id="IPR002404">
    <property type="entry name" value="IRS_PTB"/>
</dbReference>
<dbReference type="Pfam" id="PF02174">
    <property type="entry name" value="IRS"/>
    <property type="match status" value="1"/>
</dbReference>
<evidence type="ECO:0000259" key="6">
    <source>
        <dbReference type="PROSITE" id="PS51064"/>
    </source>
</evidence>
<evidence type="ECO:0000256" key="1">
    <source>
        <dbReference type="ARBA" id="ARBA00004370"/>
    </source>
</evidence>
<comment type="subcellular location">
    <subcellularLocation>
        <location evidence="1">Membrane</location>
    </subcellularLocation>
</comment>
<dbReference type="PANTHER" id="PTHR21258">
    <property type="entry name" value="DOCKING PROTEIN RELATED"/>
    <property type="match status" value="1"/>
</dbReference>
<dbReference type="Proteomes" id="UP000014500">
    <property type="component" value="Unassembled WGS sequence"/>
</dbReference>
<dbReference type="GO" id="GO:0016020">
    <property type="term" value="C:membrane"/>
    <property type="evidence" value="ECO:0007669"/>
    <property type="project" value="UniProtKB-SubCell"/>
</dbReference>
<keyword evidence="3" id="KW-0519">Myristate</keyword>
<dbReference type="GO" id="GO:0005068">
    <property type="term" value="F:transmembrane receptor protein tyrosine kinase adaptor activity"/>
    <property type="evidence" value="ECO:0007669"/>
    <property type="project" value="TreeGrafter"/>
</dbReference>
<reference evidence="7" key="2">
    <citation type="submission" date="2015-02" db="UniProtKB">
        <authorList>
            <consortium name="EnsemblMetazoa"/>
        </authorList>
    </citation>
    <scope>IDENTIFICATION</scope>
</reference>
<dbReference type="GO" id="GO:0005737">
    <property type="term" value="C:cytoplasm"/>
    <property type="evidence" value="ECO:0007669"/>
    <property type="project" value="TreeGrafter"/>
</dbReference>
<dbReference type="Gene3D" id="2.30.29.30">
    <property type="entry name" value="Pleckstrin-homology domain (PH domain)/Phosphotyrosine-binding domain (PTB)"/>
    <property type="match status" value="1"/>
</dbReference>
<dbReference type="PANTHER" id="PTHR21258:SF55">
    <property type="entry name" value="FI23523P1"/>
    <property type="match status" value="1"/>
</dbReference>
<dbReference type="PhylomeDB" id="T1IYT2"/>
<dbReference type="SMART" id="SM01244">
    <property type="entry name" value="IRS"/>
    <property type="match status" value="1"/>
</dbReference>
<evidence type="ECO:0000256" key="5">
    <source>
        <dbReference type="ARBA" id="ARBA00023288"/>
    </source>
</evidence>
<name>T1IYT2_STRMM</name>
<dbReference type="GO" id="GO:0005104">
    <property type="term" value="F:fibroblast growth factor receptor binding"/>
    <property type="evidence" value="ECO:0007669"/>
    <property type="project" value="TreeGrafter"/>
</dbReference>
<evidence type="ECO:0000313" key="7">
    <source>
        <dbReference type="EnsemblMetazoa" id="SMAR006400-PA"/>
    </source>
</evidence>
<organism evidence="7 8">
    <name type="scientific">Strigamia maritima</name>
    <name type="common">European centipede</name>
    <name type="synonym">Geophilus maritimus</name>
    <dbReference type="NCBI Taxonomy" id="126957"/>
    <lineage>
        <taxon>Eukaryota</taxon>
        <taxon>Metazoa</taxon>
        <taxon>Ecdysozoa</taxon>
        <taxon>Arthropoda</taxon>
        <taxon>Myriapoda</taxon>
        <taxon>Chilopoda</taxon>
        <taxon>Pleurostigmophora</taxon>
        <taxon>Geophilomorpha</taxon>
        <taxon>Linotaeniidae</taxon>
        <taxon>Strigamia</taxon>
    </lineage>
</organism>
<evidence type="ECO:0000313" key="8">
    <source>
        <dbReference type="Proteomes" id="UP000014500"/>
    </source>
</evidence>
<dbReference type="InterPro" id="IPR011993">
    <property type="entry name" value="PH-like_dom_sf"/>
</dbReference>
<dbReference type="SMART" id="SM00310">
    <property type="entry name" value="PTBI"/>
    <property type="match status" value="1"/>
</dbReference>
<sequence>MHLVVGCIASKGDPDDSAPNLYRVWNVDEEGRILCPGYLELMGVELILHRRGGETIRWFTRCLRRYGFNSELFSFESGRQCPTRSGVYAFKCRRADELFNKLQEHVQACGQEKQSHSSGSMAMPWSSVSESVRPEYENRLAVHRGSIRIPFSLSNNSTMPAISSEYGILIPMVPRTTILRHDYVNSTAMEAETAFVCNGTDDNYAKLNNLLKQERLYINVKPEERCMTSYTDLLRMPRLMNYVVLDLDKNGAADVDASWTTPTSPVSLTSFPESPEKAAEGYVTIDFERTAALSCTNGCFVVHERQLR</sequence>
<dbReference type="SUPFAM" id="SSF50729">
    <property type="entry name" value="PH domain-like"/>
    <property type="match status" value="1"/>
</dbReference>
<dbReference type="EMBL" id="AFFK01020350">
    <property type="status" value="NOT_ANNOTATED_CDS"/>
    <property type="molecule type" value="Genomic_DNA"/>
</dbReference>
<proteinExistence type="predicted"/>
<keyword evidence="4" id="KW-0472">Membrane</keyword>
<dbReference type="EnsemblMetazoa" id="SMAR006400-RA">
    <property type="protein sequence ID" value="SMAR006400-PA"/>
    <property type="gene ID" value="SMAR006400"/>
</dbReference>
<dbReference type="CDD" id="cd01202">
    <property type="entry name" value="PTB_FRS2"/>
    <property type="match status" value="1"/>
</dbReference>
<evidence type="ECO:0000256" key="3">
    <source>
        <dbReference type="ARBA" id="ARBA00022707"/>
    </source>
</evidence>
<reference evidence="8" key="1">
    <citation type="submission" date="2011-05" db="EMBL/GenBank/DDBJ databases">
        <authorList>
            <person name="Richards S.R."/>
            <person name="Qu J."/>
            <person name="Jiang H."/>
            <person name="Jhangiani S.N."/>
            <person name="Agravi P."/>
            <person name="Goodspeed R."/>
            <person name="Gross S."/>
            <person name="Mandapat C."/>
            <person name="Jackson L."/>
            <person name="Mathew T."/>
            <person name="Pu L."/>
            <person name="Thornton R."/>
            <person name="Saada N."/>
            <person name="Wilczek-Boney K.B."/>
            <person name="Lee S."/>
            <person name="Kovar C."/>
            <person name="Wu Y."/>
            <person name="Scherer S.E."/>
            <person name="Worley K.C."/>
            <person name="Muzny D.M."/>
            <person name="Gibbs R."/>
        </authorList>
    </citation>
    <scope>NUCLEOTIDE SEQUENCE</scope>
    <source>
        <strain evidence="8">Brora</strain>
    </source>
</reference>
<dbReference type="AlphaFoldDB" id="T1IYT2"/>
<dbReference type="HOGENOM" id="CLU_021660_0_0_1"/>
<feature type="domain" description="IRS-type PTB" evidence="6">
    <location>
        <begin position="14"/>
        <end position="116"/>
    </location>
</feature>
<dbReference type="STRING" id="126957.T1IYT2"/>
<keyword evidence="2" id="KW-0597">Phosphoprotein</keyword>
<evidence type="ECO:0000256" key="2">
    <source>
        <dbReference type="ARBA" id="ARBA00022553"/>
    </source>
</evidence>
<dbReference type="InterPro" id="IPR050996">
    <property type="entry name" value="Docking_Protein_DOK"/>
</dbReference>
<dbReference type="PROSITE" id="PS51064">
    <property type="entry name" value="IRS_PTB"/>
    <property type="match status" value="1"/>
</dbReference>
<evidence type="ECO:0000256" key="4">
    <source>
        <dbReference type="ARBA" id="ARBA00023136"/>
    </source>
</evidence>
<dbReference type="GO" id="GO:0008543">
    <property type="term" value="P:fibroblast growth factor receptor signaling pathway"/>
    <property type="evidence" value="ECO:0007669"/>
    <property type="project" value="TreeGrafter"/>
</dbReference>
<dbReference type="eggNOG" id="KOG4047">
    <property type="taxonomic scope" value="Eukaryota"/>
</dbReference>